<protein>
    <recommendedName>
        <fullName evidence="10">Histidine--tRNA ligase</fullName>
        <ecNumber evidence="10">6.1.1.21</ecNumber>
    </recommendedName>
    <alternativeName>
        <fullName evidence="10">Histidyl-tRNA synthetase</fullName>
        <shortName evidence="10">HisRS</shortName>
    </alternativeName>
</protein>
<evidence type="ECO:0000256" key="5">
    <source>
        <dbReference type="ARBA" id="ARBA00022741"/>
    </source>
</evidence>
<keyword evidence="4 10" id="KW-0436">Ligase</keyword>
<comment type="similarity">
    <text evidence="1 10">Belongs to the class-II aminoacyl-tRNA synthetase family.</text>
</comment>
<gene>
    <name evidence="10 12" type="primary">hisS</name>
    <name evidence="12" type="ORF">GCM10022212_37390</name>
</gene>
<dbReference type="InterPro" id="IPR045864">
    <property type="entry name" value="aa-tRNA-synth_II/BPL/LPL"/>
</dbReference>
<name>A0ABP7U1R0_9BURK</name>
<dbReference type="RefSeq" id="WP_344765739.1">
    <property type="nucleotide sequence ID" value="NZ_BAAAZE010000016.1"/>
</dbReference>
<evidence type="ECO:0000256" key="9">
    <source>
        <dbReference type="ARBA" id="ARBA00047639"/>
    </source>
</evidence>
<evidence type="ECO:0000256" key="7">
    <source>
        <dbReference type="ARBA" id="ARBA00022917"/>
    </source>
</evidence>
<evidence type="ECO:0000256" key="6">
    <source>
        <dbReference type="ARBA" id="ARBA00022840"/>
    </source>
</evidence>
<evidence type="ECO:0000256" key="2">
    <source>
        <dbReference type="ARBA" id="ARBA00011738"/>
    </source>
</evidence>
<dbReference type="Proteomes" id="UP001501353">
    <property type="component" value="Unassembled WGS sequence"/>
</dbReference>
<keyword evidence="8 10" id="KW-0030">Aminoacyl-tRNA synthetase</keyword>
<dbReference type="InterPro" id="IPR015807">
    <property type="entry name" value="His-tRNA-ligase"/>
</dbReference>
<keyword evidence="3 10" id="KW-0963">Cytoplasm</keyword>
<dbReference type="GO" id="GO:0016874">
    <property type="term" value="F:ligase activity"/>
    <property type="evidence" value="ECO:0007669"/>
    <property type="project" value="UniProtKB-KW"/>
</dbReference>
<keyword evidence="13" id="KW-1185">Reference proteome</keyword>
<dbReference type="InterPro" id="IPR041715">
    <property type="entry name" value="HisRS-like_core"/>
</dbReference>
<evidence type="ECO:0000313" key="12">
    <source>
        <dbReference type="EMBL" id="GAA4034465.1"/>
    </source>
</evidence>
<sequence>MSDKKAAPKKAEKIVGVKGMNDILPADAGLWELFENTVQTVLKSYGFQQIRTPIVEPTALFARGLGEVTDIVEKEMYSFADSMNGDLLTLRPESTAGVVRAVIEHNLTYEGPKRLWYAGPMFRHERPQRGRYRQFHQVGAEAVGFSGPDIDAELIMLCQRLWDDLGLDNIKLELNSIGDAEERNRHRADLIAYFEQHMEVLDEDAKRRLHTNPLRILDTKNPAMQDMVNAAPQLLSYLGAESLAHFDGVQNILRHNNVPFTINPRLVRGMDYYNRTVFEWVTDQLGSQGTVCAGGRYDSLFEMFGGKPTPSCGFAMGIERLLELMKASGEQYSANQCDVYVVHQGEAAQLKASVVAERLRDAGLDVVLHCASATTSSSFKAQMKRADASGAAFAVILGEDEVAGDLATVKALRATEGEAHQASQASVPFDSVADYLVDQIIGGDEHEGHDHAEHVHYHH</sequence>
<dbReference type="Gene3D" id="3.40.50.800">
    <property type="entry name" value="Anticodon-binding domain"/>
    <property type="match status" value="1"/>
</dbReference>
<dbReference type="Gene3D" id="3.30.930.10">
    <property type="entry name" value="Bira Bifunctional Protein, Domain 2"/>
    <property type="match status" value="1"/>
</dbReference>
<evidence type="ECO:0000256" key="1">
    <source>
        <dbReference type="ARBA" id="ARBA00008226"/>
    </source>
</evidence>
<dbReference type="PANTHER" id="PTHR43707:SF1">
    <property type="entry name" value="HISTIDINE--TRNA LIGASE, MITOCHONDRIAL-RELATED"/>
    <property type="match status" value="1"/>
</dbReference>
<keyword evidence="5 10" id="KW-0547">Nucleotide-binding</keyword>
<dbReference type="NCBIfam" id="TIGR00442">
    <property type="entry name" value="hisS"/>
    <property type="match status" value="1"/>
</dbReference>
<reference evidence="13" key="1">
    <citation type="journal article" date="2019" name="Int. J. Syst. Evol. Microbiol.">
        <title>The Global Catalogue of Microorganisms (GCM) 10K type strain sequencing project: providing services to taxonomists for standard genome sequencing and annotation.</title>
        <authorList>
            <consortium name="The Broad Institute Genomics Platform"/>
            <consortium name="The Broad Institute Genome Sequencing Center for Infectious Disease"/>
            <person name="Wu L."/>
            <person name="Ma J."/>
        </authorList>
    </citation>
    <scope>NUCLEOTIDE SEQUENCE [LARGE SCALE GENOMIC DNA]</scope>
    <source>
        <strain evidence="13">JCM 16673</strain>
    </source>
</reference>
<dbReference type="PANTHER" id="PTHR43707">
    <property type="entry name" value="HISTIDYL-TRNA SYNTHETASE"/>
    <property type="match status" value="1"/>
</dbReference>
<dbReference type="PROSITE" id="PS50862">
    <property type="entry name" value="AA_TRNA_LIGASE_II"/>
    <property type="match status" value="1"/>
</dbReference>
<dbReference type="EMBL" id="BAAAZE010000016">
    <property type="protein sequence ID" value="GAA4034465.1"/>
    <property type="molecule type" value="Genomic_DNA"/>
</dbReference>
<dbReference type="CDD" id="cd00773">
    <property type="entry name" value="HisRS-like_core"/>
    <property type="match status" value="1"/>
</dbReference>
<comment type="subunit">
    <text evidence="2 10">Homodimer.</text>
</comment>
<evidence type="ECO:0000313" key="13">
    <source>
        <dbReference type="Proteomes" id="UP001501353"/>
    </source>
</evidence>
<evidence type="ECO:0000256" key="10">
    <source>
        <dbReference type="HAMAP-Rule" id="MF_00127"/>
    </source>
</evidence>
<comment type="catalytic activity">
    <reaction evidence="9 10">
        <text>tRNA(His) + L-histidine + ATP = L-histidyl-tRNA(His) + AMP + diphosphate + H(+)</text>
        <dbReference type="Rhea" id="RHEA:17313"/>
        <dbReference type="Rhea" id="RHEA-COMP:9665"/>
        <dbReference type="Rhea" id="RHEA-COMP:9689"/>
        <dbReference type="ChEBI" id="CHEBI:15378"/>
        <dbReference type="ChEBI" id="CHEBI:30616"/>
        <dbReference type="ChEBI" id="CHEBI:33019"/>
        <dbReference type="ChEBI" id="CHEBI:57595"/>
        <dbReference type="ChEBI" id="CHEBI:78442"/>
        <dbReference type="ChEBI" id="CHEBI:78527"/>
        <dbReference type="ChEBI" id="CHEBI:456215"/>
        <dbReference type="EC" id="6.1.1.21"/>
    </reaction>
</comment>
<accession>A0ABP7U1R0</accession>
<proteinExistence type="inferred from homology"/>
<dbReference type="InterPro" id="IPR004516">
    <property type="entry name" value="HisRS/HisZ"/>
</dbReference>
<dbReference type="Pfam" id="PF03129">
    <property type="entry name" value="HGTP_anticodon"/>
    <property type="match status" value="1"/>
</dbReference>
<dbReference type="PIRSF" id="PIRSF001549">
    <property type="entry name" value="His-tRNA_synth"/>
    <property type="match status" value="1"/>
</dbReference>
<keyword evidence="7 10" id="KW-0648">Protein biosynthesis</keyword>
<dbReference type="CDD" id="cd00859">
    <property type="entry name" value="HisRS_anticodon"/>
    <property type="match status" value="1"/>
</dbReference>
<dbReference type="InterPro" id="IPR004154">
    <property type="entry name" value="Anticodon-bd"/>
</dbReference>
<dbReference type="InterPro" id="IPR036621">
    <property type="entry name" value="Anticodon-bd_dom_sf"/>
</dbReference>
<organism evidence="12 13">
    <name type="scientific">Actimicrobium antarcticum</name>
    <dbReference type="NCBI Taxonomy" id="1051899"/>
    <lineage>
        <taxon>Bacteria</taxon>
        <taxon>Pseudomonadati</taxon>
        <taxon>Pseudomonadota</taxon>
        <taxon>Betaproteobacteria</taxon>
        <taxon>Burkholderiales</taxon>
        <taxon>Oxalobacteraceae</taxon>
        <taxon>Actimicrobium</taxon>
    </lineage>
</organism>
<dbReference type="InterPro" id="IPR033656">
    <property type="entry name" value="HisRS_anticodon"/>
</dbReference>
<dbReference type="EC" id="6.1.1.21" evidence="10"/>
<keyword evidence="6 10" id="KW-0067">ATP-binding</keyword>
<evidence type="ECO:0000256" key="4">
    <source>
        <dbReference type="ARBA" id="ARBA00022598"/>
    </source>
</evidence>
<evidence type="ECO:0000259" key="11">
    <source>
        <dbReference type="PROSITE" id="PS50862"/>
    </source>
</evidence>
<dbReference type="InterPro" id="IPR006195">
    <property type="entry name" value="aa-tRNA-synth_II"/>
</dbReference>
<comment type="caution">
    <text evidence="12">The sequence shown here is derived from an EMBL/GenBank/DDBJ whole genome shotgun (WGS) entry which is preliminary data.</text>
</comment>
<dbReference type="Pfam" id="PF13393">
    <property type="entry name" value="tRNA-synt_His"/>
    <property type="match status" value="1"/>
</dbReference>
<feature type="domain" description="Aminoacyl-transfer RNA synthetases class-II family profile" evidence="11">
    <location>
        <begin position="30"/>
        <end position="325"/>
    </location>
</feature>
<evidence type="ECO:0000256" key="3">
    <source>
        <dbReference type="ARBA" id="ARBA00022490"/>
    </source>
</evidence>
<comment type="subcellular location">
    <subcellularLocation>
        <location evidence="10">Cytoplasm</location>
    </subcellularLocation>
</comment>
<dbReference type="HAMAP" id="MF_00127">
    <property type="entry name" value="His_tRNA_synth"/>
    <property type="match status" value="1"/>
</dbReference>
<evidence type="ECO:0000256" key="8">
    <source>
        <dbReference type="ARBA" id="ARBA00023146"/>
    </source>
</evidence>
<dbReference type="SUPFAM" id="SSF52954">
    <property type="entry name" value="Class II aaRS ABD-related"/>
    <property type="match status" value="1"/>
</dbReference>
<dbReference type="SUPFAM" id="SSF55681">
    <property type="entry name" value="Class II aaRS and biotin synthetases"/>
    <property type="match status" value="1"/>
</dbReference>